<reference evidence="1 2" key="1">
    <citation type="submission" date="2023-12" db="EMBL/GenBank/DDBJ databases">
        <title>Baltic Sea Cyanobacteria.</title>
        <authorList>
            <person name="Delbaje E."/>
            <person name="Fewer D.P."/>
            <person name="Shishido T.K."/>
        </authorList>
    </citation>
    <scope>NUCLEOTIDE SEQUENCE [LARGE SCALE GENOMIC DNA]</scope>
    <source>
        <strain evidence="1 2">UHCC 0370</strain>
    </source>
</reference>
<evidence type="ECO:0000313" key="1">
    <source>
        <dbReference type="EMBL" id="MEA5478367.1"/>
    </source>
</evidence>
<dbReference type="EMBL" id="JAYGIE010000073">
    <property type="protein sequence ID" value="MEA5478367.1"/>
    <property type="molecule type" value="Genomic_DNA"/>
</dbReference>
<accession>A0ABU5TJF5</accession>
<proteinExistence type="predicted"/>
<evidence type="ECO:0008006" key="3">
    <source>
        <dbReference type="Google" id="ProtNLM"/>
    </source>
</evidence>
<organism evidence="1 2">
    <name type="scientific">Pseudanabaena galeata UHCC 0370</name>
    <dbReference type="NCBI Taxonomy" id="3110310"/>
    <lineage>
        <taxon>Bacteria</taxon>
        <taxon>Bacillati</taxon>
        <taxon>Cyanobacteriota</taxon>
        <taxon>Cyanophyceae</taxon>
        <taxon>Pseudanabaenales</taxon>
        <taxon>Pseudanabaenaceae</taxon>
        <taxon>Pseudanabaena</taxon>
    </lineage>
</organism>
<sequence length="346" mass="40955">MKKHRGFNPYWQSKGKREERNKYPKFIFKDEGSDPEFSQIIKEIIQKFDFNDIPDELKPICKNIKEIGYWKAIEPVKNNFQFGEDMGSYLVIDFLSELIFSKFPKDKFNRYFPFNDFRLLPVDREIIVQCRSAKRFRSSKGTCYYSTQEPTIDRDGVKYVVTFTRHSIERICDRIHPNWKTHSALGDVYAYLEENLYFEFCKLRDDSPAITFYDQCGGKDFWHYQYVDKVFGKKNLILEKGSPYFRVGYCPLAFEGNFAVAKTLLFPGYSKTPEYECILNLNLPDNQRKSLFQEITKQDAKSLLKTGDFSSIKWLHENTIPQVIQMNKKVYDHEKSIILAISDLRK</sequence>
<name>A0ABU5TJF5_9CYAN</name>
<evidence type="ECO:0000313" key="2">
    <source>
        <dbReference type="Proteomes" id="UP001301388"/>
    </source>
</evidence>
<protein>
    <recommendedName>
        <fullName evidence="3">FRG domain-containing protein</fullName>
    </recommendedName>
</protein>
<dbReference type="Proteomes" id="UP001301388">
    <property type="component" value="Unassembled WGS sequence"/>
</dbReference>
<dbReference type="RefSeq" id="WP_323261877.1">
    <property type="nucleotide sequence ID" value="NZ_JAYGIE010000073.1"/>
</dbReference>
<comment type="caution">
    <text evidence="1">The sequence shown here is derived from an EMBL/GenBank/DDBJ whole genome shotgun (WGS) entry which is preliminary data.</text>
</comment>
<gene>
    <name evidence="1" type="ORF">VB774_12135</name>
</gene>
<keyword evidence="2" id="KW-1185">Reference proteome</keyword>